<reference evidence="3" key="1">
    <citation type="submission" date="2016-11" db="UniProtKB">
        <authorList>
            <consortium name="WormBaseParasite"/>
        </authorList>
    </citation>
    <scope>IDENTIFICATION</scope>
</reference>
<accession>A0A1I7X298</accession>
<keyword evidence="1" id="KW-1133">Transmembrane helix</keyword>
<evidence type="ECO:0000313" key="2">
    <source>
        <dbReference type="Proteomes" id="UP000095283"/>
    </source>
</evidence>
<keyword evidence="1" id="KW-0472">Membrane</keyword>
<organism evidence="2 3">
    <name type="scientific">Heterorhabditis bacteriophora</name>
    <name type="common">Entomopathogenic nematode worm</name>
    <dbReference type="NCBI Taxonomy" id="37862"/>
    <lineage>
        <taxon>Eukaryota</taxon>
        <taxon>Metazoa</taxon>
        <taxon>Ecdysozoa</taxon>
        <taxon>Nematoda</taxon>
        <taxon>Chromadorea</taxon>
        <taxon>Rhabditida</taxon>
        <taxon>Rhabditina</taxon>
        <taxon>Rhabditomorpha</taxon>
        <taxon>Strongyloidea</taxon>
        <taxon>Heterorhabditidae</taxon>
        <taxon>Heterorhabditis</taxon>
    </lineage>
</organism>
<keyword evidence="1" id="KW-0812">Transmembrane</keyword>
<evidence type="ECO:0000313" key="3">
    <source>
        <dbReference type="WBParaSite" id="Hba_11711"/>
    </source>
</evidence>
<protein>
    <submittedName>
        <fullName evidence="3">Peroxisomal membrane protein PEX16</fullName>
    </submittedName>
</protein>
<feature type="transmembrane region" description="Helical" evidence="1">
    <location>
        <begin position="52"/>
        <end position="71"/>
    </location>
</feature>
<dbReference type="WBParaSite" id="Hba_11711">
    <property type="protein sequence ID" value="Hba_11711"/>
    <property type="gene ID" value="Hba_11711"/>
</dbReference>
<proteinExistence type="predicted"/>
<dbReference type="InterPro" id="IPR046807">
    <property type="entry name" value="Tra1_central"/>
</dbReference>
<dbReference type="AlphaFoldDB" id="A0A1I7X298"/>
<keyword evidence="2" id="KW-1185">Reference proteome</keyword>
<dbReference type="Proteomes" id="UP000095283">
    <property type="component" value="Unplaced"/>
</dbReference>
<dbReference type="Pfam" id="PF20175">
    <property type="entry name" value="Tra1_central"/>
    <property type="match status" value="1"/>
</dbReference>
<name>A0A1I7X298_HETBA</name>
<sequence>MLRSTMPPPGISLAQPILGAELEALIRNLNDSSQRDDLKLKALQVRIINNYFTHWIIFILFGDVYLVATALQNFKSWMKEMAFHVNNTSMFETKDLTRPMAPVPEETLIESFLNLQIPADQKSSPAFNKSLADEFYIAQSKALAFINIMGKLPAFYFRTFMAKRWAVMYNLIFEYYAYNFYTSSTLRIFRSEKTGLYVKLFKIIFSPYLPELIRKSTELALSAREPLNYFLLLRALFRSIGGGAHDILYGQFLPLLPNLLQFLNKLQVCCFTKAIYTWQSSLNYFGIFVIFKIFL</sequence>
<evidence type="ECO:0000256" key="1">
    <source>
        <dbReference type="SAM" id="Phobius"/>
    </source>
</evidence>